<dbReference type="EC" id="6.3.2.17" evidence="17"/>
<dbReference type="Gene3D" id="3.40.1190.10">
    <property type="entry name" value="Mur-like, catalytic domain"/>
    <property type="match status" value="1"/>
</dbReference>
<gene>
    <name evidence="20" type="ORF">GOMPHAMPRED_000986</name>
</gene>
<evidence type="ECO:0000313" key="21">
    <source>
        <dbReference type="Proteomes" id="UP000664169"/>
    </source>
</evidence>
<keyword evidence="12 18" id="KW-0067">ATP-binding</keyword>
<feature type="binding site" evidence="19">
    <location>
        <position position="191"/>
    </location>
    <ligand>
        <name>Mg(2+)</name>
        <dbReference type="ChEBI" id="CHEBI:18420"/>
        <label>1</label>
    </ligand>
</feature>
<feature type="binding site" evidence="19">
    <location>
        <position position="116"/>
    </location>
    <ligand>
        <name>Mg(2+)</name>
        <dbReference type="ChEBI" id="CHEBI:18420"/>
        <label>1</label>
    </ligand>
</feature>
<organism evidence="20 21">
    <name type="scientific">Gomphillus americanus</name>
    <dbReference type="NCBI Taxonomy" id="1940652"/>
    <lineage>
        <taxon>Eukaryota</taxon>
        <taxon>Fungi</taxon>
        <taxon>Dikarya</taxon>
        <taxon>Ascomycota</taxon>
        <taxon>Pezizomycotina</taxon>
        <taxon>Lecanoromycetes</taxon>
        <taxon>OSLEUM clade</taxon>
        <taxon>Ostropomycetidae</taxon>
        <taxon>Ostropales</taxon>
        <taxon>Graphidaceae</taxon>
        <taxon>Gomphilloideae</taxon>
        <taxon>Gomphillus</taxon>
    </lineage>
</organism>
<dbReference type="PANTHER" id="PTHR11136">
    <property type="entry name" value="FOLYLPOLYGLUTAMATE SYNTHASE-RELATED"/>
    <property type="match status" value="1"/>
</dbReference>
<evidence type="ECO:0000256" key="10">
    <source>
        <dbReference type="ARBA" id="ARBA00022741"/>
    </source>
</evidence>
<proteinExistence type="inferred from homology"/>
<keyword evidence="8 17" id="KW-0436">Ligase</keyword>
<dbReference type="OrthoDB" id="5212574at2759"/>
<keyword evidence="11" id="KW-0999">Mitochondrion inner membrane</keyword>
<keyword evidence="14" id="KW-0496">Mitochondrion</keyword>
<evidence type="ECO:0000256" key="1">
    <source>
        <dbReference type="ARBA" id="ARBA00004273"/>
    </source>
</evidence>
<evidence type="ECO:0000256" key="19">
    <source>
        <dbReference type="PIRSR" id="PIRSR038895-2"/>
    </source>
</evidence>
<evidence type="ECO:0000256" key="4">
    <source>
        <dbReference type="ARBA" id="ARBA00005150"/>
    </source>
</evidence>
<keyword evidence="21" id="KW-1185">Reference proteome</keyword>
<evidence type="ECO:0000256" key="3">
    <source>
        <dbReference type="ARBA" id="ARBA00004496"/>
    </source>
</evidence>
<feature type="binding site" evidence="19">
    <location>
        <position position="219"/>
    </location>
    <ligand>
        <name>Mg(2+)</name>
        <dbReference type="ChEBI" id="CHEBI:18420"/>
        <label>1</label>
    </ligand>
</feature>
<keyword evidence="15" id="KW-0472">Membrane</keyword>
<keyword evidence="9 19" id="KW-0479">Metal-binding</keyword>
<keyword evidence="10 18" id="KW-0547">Nucleotide-binding</keyword>
<dbReference type="PROSITE" id="PS01012">
    <property type="entry name" value="FOLYLPOLYGLU_SYNT_2"/>
    <property type="match status" value="1"/>
</dbReference>
<accession>A0A8H3F1L3</accession>
<evidence type="ECO:0000256" key="16">
    <source>
        <dbReference type="ARBA" id="ARBA00047493"/>
    </source>
</evidence>
<evidence type="ECO:0000256" key="17">
    <source>
        <dbReference type="PIRNR" id="PIRNR038895"/>
    </source>
</evidence>
<evidence type="ECO:0000256" key="15">
    <source>
        <dbReference type="ARBA" id="ARBA00023136"/>
    </source>
</evidence>
<dbReference type="PIRSF" id="PIRSF038895">
    <property type="entry name" value="FPGS"/>
    <property type="match status" value="1"/>
</dbReference>
<feature type="binding site" evidence="18">
    <location>
        <position position="334"/>
    </location>
    <ligand>
        <name>ATP</name>
        <dbReference type="ChEBI" id="CHEBI:30616"/>
    </ligand>
</feature>
<dbReference type="UniPathway" id="UPA00850"/>
<evidence type="ECO:0000256" key="12">
    <source>
        <dbReference type="ARBA" id="ARBA00022840"/>
    </source>
</evidence>
<evidence type="ECO:0000256" key="5">
    <source>
        <dbReference type="ARBA" id="ARBA00008276"/>
    </source>
</evidence>
<evidence type="ECO:0000256" key="9">
    <source>
        <dbReference type="ARBA" id="ARBA00022723"/>
    </source>
</evidence>
<dbReference type="InterPro" id="IPR001645">
    <property type="entry name" value="Folylpolyglutamate_synth"/>
</dbReference>
<reference evidence="20" key="1">
    <citation type="submission" date="2021-03" db="EMBL/GenBank/DDBJ databases">
        <authorList>
            <person name="Tagirdzhanova G."/>
        </authorList>
    </citation>
    <scope>NUCLEOTIDE SEQUENCE</scope>
</reference>
<dbReference type="InterPro" id="IPR018109">
    <property type="entry name" value="Folylpolyglutamate_synth_CS"/>
</dbReference>
<dbReference type="GO" id="GO:0046872">
    <property type="term" value="F:metal ion binding"/>
    <property type="evidence" value="ECO:0007669"/>
    <property type="project" value="UniProtKB-KW"/>
</dbReference>
<evidence type="ECO:0000256" key="7">
    <source>
        <dbReference type="ARBA" id="ARBA00022563"/>
    </source>
</evidence>
<evidence type="ECO:0000256" key="8">
    <source>
        <dbReference type="ARBA" id="ARBA00022598"/>
    </source>
</evidence>
<comment type="cofactor">
    <cofactor evidence="17">
        <name>a monovalent cation</name>
        <dbReference type="ChEBI" id="CHEBI:60242"/>
    </cofactor>
    <text evidence="17">A monovalent cation.</text>
</comment>
<feature type="binding site" evidence="18">
    <location>
        <position position="348"/>
    </location>
    <ligand>
        <name>ATP</name>
        <dbReference type="ChEBI" id="CHEBI:30616"/>
    </ligand>
</feature>
<dbReference type="Gene3D" id="3.90.190.20">
    <property type="entry name" value="Mur ligase, C-terminal domain"/>
    <property type="match status" value="1"/>
</dbReference>
<comment type="function">
    <text evidence="17">Catalyzes conversion of folates to polyglutamate derivatives allowing concentration of folate compounds in the cell and the intracellular retention of these cofactors, which are important substrates for most of the folate-dependent enzymes that are involved in one-carbon transfer reactions involved in purine, pyrimidine and amino acid synthesis.</text>
</comment>
<comment type="similarity">
    <text evidence="5 17">Belongs to the folylpolyglutamate synthase family.</text>
</comment>
<sequence length="525" mass="57834">MAAFFTNEEAKGLETSLHPRLCNKIIQPLEALNSLQSNASAIEAIRRSGRGMNKQAIPEMLEWLRRAGYRAEDFDTLNAIHIAGTKGKGSTAAFVSSILNKYRSDGTVGKVGLYTSPHLRFVRERIQINGQPLSEEAFAESFFEIWDQLEDAQRKEPVAQNTAQKPLYFRFLTIMALHTFLKERVDASVVECGVGGEYDSTNILQKPIVTGITSLGIDHVGMLGSTLAEIAWHKAGIIKPGIPIFTAPQPQEAMQVLSARAKEKDLTLKIVDVHPEIASNKVTLGLNGDFQKLNASLAVELAASYLRHGGKVVETISLPDKFRQGLKEVRWPGRCEIRKEKNLTWCIDGAHTAESIEATSRWYSSLEECKDDVAVAAGCPRILLFNQQTRAGSPLLQKLYQIVSHATGYDQPFTHAIFCTNVTYTSSGYRPDLVSINVDESIVKNLHVQRELAAAWEQVSGVSDSTRVIITPTIEQAIKACRKISSEWQRQARESPSMQGIPMVLATGSIHLIGGVIDVLEGVSP</sequence>
<dbReference type="PANTHER" id="PTHR11136:SF5">
    <property type="entry name" value="FOLYLPOLYGLUTAMATE SYNTHASE, MITOCHONDRIAL"/>
    <property type="match status" value="1"/>
</dbReference>
<dbReference type="InterPro" id="IPR036615">
    <property type="entry name" value="Mur_ligase_C_dom_sf"/>
</dbReference>
<dbReference type="InterPro" id="IPR023600">
    <property type="entry name" value="Folylpolyglutamate_synth_euk"/>
</dbReference>
<dbReference type="FunFam" id="3.40.1190.10:FF:000009">
    <property type="entry name" value="Folylpolyglutamate synthase"/>
    <property type="match status" value="1"/>
</dbReference>
<evidence type="ECO:0000256" key="2">
    <source>
        <dbReference type="ARBA" id="ARBA00004305"/>
    </source>
</evidence>
<dbReference type="EMBL" id="CAJPDQ010000011">
    <property type="protein sequence ID" value="CAF9916399.1"/>
    <property type="molecule type" value="Genomic_DNA"/>
</dbReference>
<name>A0A8H3F1L3_9LECA</name>
<evidence type="ECO:0000256" key="14">
    <source>
        <dbReference type="ARBA" id="ARBA00023128"/>
    </source>
</evidence>
<keyword evidence="6" id="KW-0963">Cytoplasm</keyword>
<evidence type="ECO:0000256" key="6">
    <source>
        <dbReference type="ARBA" id="ARBA00022490"/>
    </source>
</evidence>
<dbReference type="GO" id="GO:0005759">
    <property type="term" value="C:mitochondrial matrix"/>
    <property type="evidence" value="ECO:0007669"/>
    <property type="project" value="UniProtKB-SubCell"/>
</dbReference>
<protein>
    <recommendedName>
        <fullName evidence="17">Folylpolyglutamate synthase</fullName>
        <ecNumber evidence="17">6.3.2.17</ecNumber>
    </recommendedName>
    <alternativeName>
        <fullName evidence="17">Folylpoly-gamma-glutamate synthetase</fullName>
    </alternativeName>
    <alternativeName>
        <fullName evidence="17">Tetrahydrofolylpolyglutamate synthase</fullName>
    </alternativeName>
</protein>
<dbReference type="SUPFAM" id="SSF53623">
    <property type="entry name" value="MurD-like peptide ligases, catalytic domain"/>
    <property type="match status" value="1"/>
</dbReference>
<comment type="catalytic activity">
    <reaction evidence="16 17">
        <text>(6S)-5,6,7,8-tetrahydrofolyl-(gamma-L-Glu)(n) + L-glutamate + ATP = (6S)-5,6,7,8-tetrahydrofolyl-(gamma-L-Glu)(n+1) + ADP + phosphate + H(+)</text>
        <dbReference type="Rhea" id="RHEA:10580"/>
        <dbReference type="Rhea" id="RHEA-COMP:14738"/>
        <dbReference type="Rhea" id="RHEA-COMP:14740"/>
        <dbReference type="ChEBI" id="CHEBI:15378"/>
        <dbReference type="ChEBI" id="CHEBI:29985"/>
        <dbReference type="ChEBI" id="CHEBI:30616"/>
        <dbReference type="ChEBI" id="CHEBI:43474"/>
        <dbReference type="ChEBI" id="CHEBI:141005"/>
        <dbReference type="ChEBI" id="CHEBI:456216"/>
        <dbReference type="EC" id="6.3.2.17"/>
    </reaction>
</comment>
<dbReference type="SUPFAM" id="SSF53244">
    <property type="entry name" value="MurD-like peptide ligases, peptide-binding domain"/>
    <property type="match status" value="1"/>
</dbReference>
<dbReference type="GO" id="GO:0005829">
    <property type="term" value="C:cytosol"/>
    <property type="evidence" value="ECO:0007669"/>
    <property type="project" value="TreeGrafter"/>
</dbReference>
<dbReference type="Proteomes" id="UP000664169">
    <property type="component" value="Unassembled WGS sequence"/>
</dbReference>
<comment type="caution">
    <text evidence="20">The sequence shown here is derived from an EMBL/GenBank/DDBJ whole genome shotgun (WGS) entry which is preliminary data.</text>
</comment>
<dbReference type="GO" id="GO:0005743">
    <property type="term" value="C:mitochondrial inner membrane"/>
    <property type="evidence" value="ECO:0007669"/>
    <property type="project" value="UniProtKB-SubCell"/>
</dbReference>
<comment type="subcellular location">
    <subcellularLocation>
        <location evidence="3">Cytoplasm</location>
    </subcellularLocation>
    <subcellularLocation>
        <location evidence="1">Mitochondrion inner membrane</location>
    </subcellularLocation>
    <subcellularLocation>
        <location evidence="2">Mitochondrion matrix</location>
    </subcellularLocation>
</comment>
<dbReference type="GO" id="GO:0004326">
    <property type="term" value="F:tetrahydrofolylpolyglutamate synthase activity"/>
    <property type="evidence" value="ECO:0007669"/>
    <property type="project" value="UniProtKB-EC"/>
</dbReference>
<dbReference type="AlphaFoldDB" id="A0A8H3F1L3"/>
<dbReference type="InterPro" id="IPR036565">
    <property type="entry name" value="Mur-like_cat_sf"/>
</dbReference>
<evidence type="ECO:0000313" key="20">
    <source>
        <dbReference type="EMBL" id="CAF9916399.1"/>
    </source>
</evidence>
<keyword evidence="7 17" id="KW-0554">One-carbon metabolism</keyword>
<evidence type="ECO:0000256" key="11">
    <source>
        <dbReference type="ARBA" id="ARBA00022792"/>
    </source>
</evidence>
<comment type="pathway">
    <text evidence="4 17">Cofactor biosynthesis; tetrahydrofolylpolyglutamate biosynthesis.</text>
</comment>
<dbReference type="PROSITE" id="PS01011">
    <property type="entry name" value="FOLYLPOLYGLU_SYNT_1"/>
    <property type="match status" value="1"/>
</dbReference>
<evidence type="ECO:0000256" key="13">
    <source>
        <dbReference type="ARBA" id="ARBA00022842"/>
    </source>
</evidence>
<evidence type="ECO:0000256" key="18">
    <source>
        <dbReference type="PIRSR" id="PIRSR038895-1"/>
    </source>
</evidence>
<dbReference type="GO" id="GO:0006730">
    <property type="term" value="P:one-carbon metabolic process"/>
    <property type="evidence" value="ECO:0007669"/>
    <property type="project" value="UniProtKB-KW"/>
</dbReference>
<dbReference type="NCBIfam" id="TIGR01499">
    <property type="entry name" value="folC"/>
    <property type="match status" value="1"/>
</dbReference>
<dbReference type="GO" id="GO:0005524">
    <property type="term" value="F:ATP binding"/>
    <property type="evidence" value="ECO:0007669"/>
    <property type="project" value="UniProtKB-KW"/>
</dbReference>
<keyword evidence="13 19" id="KW-0460">Magnesium</keyword>